<evidence type="ECO:0000256" key="1">
    <source>
        <dbReference type="ARBA" id="ARBA00022801"/>
    </source>
</evidence>
<organism evidence="4 5">
    <name type="scientific">Polyrhizophydium stewartii</name>
    <dbReference type="NCBI Taxonomy" id="2732419"/>
    <lineage>
        <taxon>Eukaryota</taxon>
        <taxon>Fungi</taxon>
        <taxon>Fungi incertae sedis</taxon>
        <taxon>Chytridiomycota</taxon>
        <taxon>Chytridiomycota incertae sedis</taxon>
        <taxon>Chytridiomycetes</taxon>
        <taxon>Rhizophydiales</taxon>
        <taxon>Rhizophydiales incertae sedis</taxon>
        <taxon>Polyrhizophydium</taxon>
    </lineage>
</organism>
<dbReference type="InterPro" id="IPR029058">
    <property type="entry name" value="AB_hydrolase_fold"/>
</dbReference>
<accession>A0ABR4MYD0</accession>
<gene>
    <name evidence="4" type="ORF">HK105_208307</name>
</gene>
<comment type="caution">
    <text evidence="4">The sequence shown here is derived from an EMBL/GenBank/DDBJ whole genome shotgun (WGS) entry which is preliminary data.</text>
</comment>
<feature type="domain" description="Alpha/beta hydrolase fold-3" evidence="3">
    <location>
        <begin position="1"/>
        <end position="144"/>
    </location>
</feature>
<protein>
    <recommendedName>
        <fullName evidence="3">Alpha/beta hydrolase fold-3 domain-containing protein</fullName>
    </recommendedName>
</protein>
<dbReference type="PANTHER" id="PTHR48081">
    <property type="entry name" value="AB HYDROLASE SUPERFAMILY PROTEIN C4A8.06C"/>
    <property type="match status" value="1"/>
</dbReference>
<feature type="region of interest" description="Disordered" evidence="2">
    <location>
        <begin position="180"/>
        <end position="211"/>
    </location>
</feature>
<dbReference type="InterPro" id="IPR050300">
    <property type="entry name" value="GDXG_lipolytic_enzyme"/>
</dbReference>
<sequence>MHGDAYIVGDRQLYRHLTRRISSATGCRVFVPDYRLAPEHPFPAALHDALATYLWLIDPTSPMFGKTDAPLHDPIPPSDIVIMGDSAGGGLTMSLLHYINLYLRNARGGFLVPMPAAAVLMSPWVDLSCSAESWHSNGRFDWLPPKVADLHGMLGPSMRHPAYLYCLGNDPTRPLVAQAHSPAELSGVPLEPPPPRRKASDMAARQRHERTARGALADSPDFLLRDTMDRFVRHPLVSPLFADDFVGLPPILVQAGECEFLRDESIALAFKIEQQNAGSTSSWVRHELYTDMVHVFQAVAWIPAAQLALRRIAHFIDHVDGRAPASPPLLTPEEAPLIHTIDSHCQL</sequence>
<evidence type="ECO:0000313" key="4">
    <source>
        <dbReference type="EMBL" id="KAL2912239.1"/>
    </source>
</evidence>
<keyword evidence="5" id="KW-1185">Reference proteome</keyword>
<evidence type="ECO:0000259" key="3">
    <source>
        <dbReference type="Pfam" id="PF07859"/>
    </source>
</evidence>
<evidence type="ECO:0000256" key="2">
    <source>
        <dbReference type="SAM" id="MobiDB-lite"/>
    </source>
</evidence>
<reference evidence="4 5" key="1">
    <citation type="submission" date="2023-09" db="EMBL/GenBank/DDBJ databases">
        <title>Pangenome analysis of Batrachochytrium dendrobatidis and related Chytrids.</title>
        <authorList>
            <person name="Yacoub M.N."/>
            <person name="Stajich J.E."/>
            <person name="James T.Y."/>
        </authorList>
    </citation>
    <scope>NUCLEOTIDE SEQUENCE [LARGE SCALE GENOMIC DNA]</scope>
    <source>
        <strain evidence="4 5">JEL0888</strain>
    </source>
</reference>
<dbReference type="PANTHER" id="PTHR48081:SF26">
    <property type="entry name" value="ALPHA_BETA HYDROLASE FOLD-3 DOMAIN-CONTAINING PROTEIN"/>
    <property type="match status" value="1"/>
</dbReference>
<dbReference type="Pfam" id="PF07859">
    <property type="entry name" value="Abhydrolase_3"/>
    <property type="match status" value="2"/>
</dbReference>
<evidence type="ECO:0000313" key="5">
    <source>
        <dbReference type="Proteomes" id="UP001527925"/>
    </source>
</evidence>
<dbReference type="EMBL" id="JADGIZ020000073">
    <property type="protein sequence ID" value="KAL2912239.1"/>
    <property type="molecule type" value="Genomic_DNA"/>
</dbReference>
<dbReference type="Proteomes" id="UP001527925">
    <property type="component" value="Unassembled WGS sequence"/>
</dbReference>
<keyword evidence="1" id="KW-0378">Hydrolase</keyword>
<feature type="compositionally biased region" description="Basic and acidic residues" evidence="2">
    <location>
        <begin position="198"/>
        <end position="211"/>
    </location>
</feature>
<dbReference type="Gene3D" id="3.40.50.1820">
    <property type="entry name" value="alpha/beta hydrolase"/>
    <property type="match status" value="1"/>
</dbReference>
<name>A0ABR4MYD0_9FUNG</name>
<dbReference type="SUPFAM" id="SSF53474">
    <property type="entry name" value="alpha/beta-Hydrolases"/>
    <property type="match status" value="1"/>
</dbReference>
<proteinExistence type="predicted"/>
<feature type="domain" description="Alpha/beta hydrolase fold-3" evidence="3">
    <location>
        <begin position="218"/>
        <end position="297"/>
    </location>
</feature>
<dbReference type="InterPro" id="IPR013094">
    <property type="entry name" value="AB_hydrolase_3"/>
</dbReference>